<dbReference type="FunFam" id="3.30.160.60:FF:000250">
    <property type="entry name" value="zinc finger protein 197 isoform X1"/>
    <property type="match status" value="1"/>
</dbReference>
<evidence type="ECO:0000256" key="2">
    <source>
        <dbReference type="ARBA" id="ARBA00004123"/>
    </source>
</evidence>
<dbReference type="Pfam" id="PF00096">
    <property type="entry name" value="zf-C2H2"/>
    <property type="match status" value="5"/>
</dbReference>
<evidence type="ECO:0000259" key="14">
    <source>
        <dbReference type="PROSITE" id="PS50157"/>
    </source>
</evidence>
<dbReference type="RefSeq" id="XP_047012249.1">
    <property type="nucleotide sequence ID" value="XM_047156293.2"/>
</dbReference>
<dbReference type="GO" id="GO:0005634">
    <property type="term" value="C:nucleus"/>
    <property type="evidence" value="ECO:0007669"/>
    <property type="project" value="UniProtKB-SubCell"/>
</dbReference>
<dbReference type="PANTHER" id="PTHR23226:SF416">
    <property type="entry name" value="FI01424P"/>
    <property type="match status" value="1"/>
</dbReference>
<dbReference type="Gene3D" id="3.30.160.60">
    <property type="entry name" value="Classic Zinc Finger"/>
    <property type="match status" value="6"/>
</dbReference>
<dbReference type="InterPro" id="IPR036236">
    <property type="entry name" value="Znf_C2H2_sf"/>
</dbReference>
<evidence type="ECO:0000256" key="12">
    <source>
        <dbReference type="PROSITE-ProRule" id="PRU00042"/>
    </source>
</evidence>
<dbReference type="SMART" id="SM00355">
    <property type="entry name" value="ZnF_C2H2"/>
    <property type="match status" value="7"/>
</dbReference>
<keyword evidence="7" id="KW-0862">Zinc</keyword>
<dbReference type="GeneID" id="124628275"/>
<dbReference type="FunFam" id="3.30.160.60:FF:000065">
    <property type="entry name" value="B-cell CLL/lymphoma 6, member B"/>
    <property type="match status" value="1"/>
</dbReference>
<keyword evidence="9" id="KW-0238">DNA-binding</keyword>
<feature type="compositionally biased region" description="Acidic residues" evidence="13">
    <location>
        <begin position="300"/>
        <end position="313"/>
    </location>
</feature>
<evidence type="ECO:0000256" key="7">
    <source>
        <dbReference type="ARBA" id="ARBA00022833"/>
    </source>
</evidence>
<keyword evidence="11" id="KW-0539">Nucleus</keyword>
<feature type="domain" description="C2H2-type" evidence="14">
    <location>
        <begin position="269"/>
        <end position="296"/>
    </location>
</feature>
<keyword evidence="6 12" id="KW-0863">Zinc-finger</keyword>
<sequence>MTGESLYSHEGIKEEDTQEPETHSEPPGSEARGTPEHHANLTCDPATRFDRRFCKGGPDKPYTCQICSKTFVTSSHLALHVCARTGERKHERSRYRCRKHTCAKVFSRPSQLVRHMAVHVGEKPFKCPDCGRCFGRGSHLETHRRLHTGEKPFKCGVCGKSFTQKSGLIVHVRKHTGERPYKCDKCGEAFRTAAHLLSHQAVEAGEGRHTCATCRKSFRTVSALRQHEKIHRDSHDSLTHTCSVCCAAFVCTSELHNELRDTESAVRVFHCRVCSVVFTDMDAFENHCEKHQREKSVYGVEEDELEEDEEEEEVGKRKNDARDPPFRPHVATSATRYTSEVSTRSKTRARSTTEGVN</sequence>
<dbReference type="KEGG" id="ipu:124628275"/>
<evidence type="ECO:0000256" key="3">
    <source>
        <dbReference type="ARBA" id="ARBA00006991"/>
    </source>
</evidence>
<dbReference type="GO" id="GO:0008270">
    <property type="term" value="F:zinc ion binding"/>
    <property type="evidence" value="ECO:0007669"/>
    <property type="project" value="UniProtKB-KW"/>
</dbReference>
<comment type="function">
    <text evidence="1">May be involved in transcriptional regulation.</text>
</comment>
<reference evidence="16" key="2">
    <citation type="submission" date="2025-08" db="UniProtKB">
        <authorList>
            <consortium name="RefSeq"/>
        </authorList>
    </citation>
    <scope>IDENTIFICATION</scope>
    <source>
        <tissue evidence="16">Blood</tissue>
    </source>
</reference>
<evidence type="ECO:0000256" key="10">
    <source>
        <dbReference type="ARBA" id="ARBA00023163"/>
    </source>
</evidence>
<feature type="region of interest" description="Disordered" evidence="13">
    <location>
        <begin position="295"/>
        <end position="357"/>
    </location>
</feature>
<keyword evidence="5" id="KW-0677">Repeat</keyword>
<dbReference type="PROSITE" id="PS50157">
    <property type="entry name" value="ZINC_FINGER_C2H2_2"/>
    <property type="match status" value="7"/>
</dbReference>
<dbReference type="Pfam" id="PF13912">
    <property type="entry name" value="zf-C2H2_6"/>
    <property type="match status" value="1"/>
</dbReference>
<keyword evidence="15" id="KW-1185">Reference proteome</keyword>
<reference evidence="15" key="1">
    <citation type="journal article" date="2016" name="Nat. Commun.">
        <title>The channel catfish genome sequence provides insights into the evolution of scale formation in teleosts.</title>
        <authorList>
            <person name="Liu Z."/>
            <person name="Liu S."/>
            <person name="Yao J."/>
            <person name="Bao L."/>
            <person name="Zhang J."/>
            <person name="Li Y."/>
            <person name="Jiang C."/>
            <person name="Sun L."/>
            <person name="Wang R."/>
            <person name="Zhang Y."/>
            <person name="Zhou T."/>
            <person name="Zeng Q."/>
            <person name="Fu Q."/>
            <person name="Gao S."/>
            <person name="Li N."/>
            <person name="Koren S."/>
            <person name="Jiang Y."/>
            <person name="Zimin A."/>
            <person name="Xu P."/>
            <person name="Phillippy A.M."/>
            <person name="Geng X."/>
            <person name="Song L."/>
            <person name="Sun F."/>
            <person name="Li C."/>
            <person name="Wang X."/>
            <person name="Chen A."/>
            <person name="Jin Y."/>
            <person name="Yuan Z."/>
            <person name="Yang Y."/>
            <person name="Tan S."/>
            <person name="Peatman E."/>
            <person name="Lu J."/>
            <person name="Qin Z."/>
            <person name="Dunham R."/>
            <person name="Li Z."/>
            <person name="Sonstegard T."/>
            <person name="Feng J."/>
            <person name="Danzmann R.G."/>
            <person name="Schroeder S."/>
            <person name="Scheffler B."/>
            <person name="Duke M.V."/>
            <person name="Ballard L."/>
            <person name="Kucuktas H."/>
            <person name="Kaltenboeck L."/>
            <person name="Liu H."/>
            <person name="Armbruster J."/>
            <person name="Xie Y."/>
            <person name="Kirby M.L."/>
            <person name="Tian Y."/>
            <person name="Flanagan M.E."/>
            <person name="Mu W."/>
            <person name="Waldbieser G.C."/>
        </authorList>
    </citation>
    <scope>NUCLEOTIDE SEQUENCE [LARGE SCALE GENOMIC DNA]</scope>
    <source>
        <strain evidence="15">SDA103</strain>
    </source>
</reference>
<dbReference type="Proteomes" id="UP000221080">
    <property type="component" value="Chromosome 6"/>
</dbReference>
<evidence type="ECO:0000256" key="8">
    <source>
        <dbReference type="ARBA" id="ARBA00023015"/>
    </source>
</evidence>
<feature type="compositionally biased region" description="Basic and acidic residues" evidence="13">
    <location>
        <begin position="314"/>
        <end position="326"/>
    </location>
</feature>
<feature type="compositionally biased region" description="Basic and acidic residues" evidence="13">
    <location>
        <begin position="10"/>
        <end position="24"/>
    </location>
</feature>
<comment type="similarity">
    <text evidence="3">Belongs to the krueppel C2H2-type zinc-finger protein family.</text>
</comment>
<feature type="domain" description="C2H2-type" evidence="14">
    <location>
        <begin position="153"/>
        <end position="180"/>
    </location>
</feature>
<dbReference type="InterPro" id="IPR013087">
    <property type="entry name" value="Znf_C2H2_type"/>
</dbReference>
<evidence type="ECO:0000256" key="6">
    <source>
        <dbReference type="ARBA" id="ARBA00022771"/>
    </source>
</evidence>
<feature type="domain" description="C2H2-type" evidence="14">
    <location>
        <begin position="95"/>
        <end position="124"/>
    </location>
</feature>
<accession>A0A979EX00</accession>
<gene>
    <name evidence="16" type="primary">LOC124628275</name>
</gene>
<keyword evidence="4" id="KW-0479">Metal-binding</keyword>
<proteinExistence type="inferred from homology"/>
<dbReference type="AlphaFoldDB" id="A0A979EX00"/>
<feature type="region of interest" description="Disordered" evidence="13">
    <location>
        <begin position="1"/>
        <end position="42"/>
    </location>
</feature>
<feature type="domain" description="C2H2-type" evidence="14">
    <location>
        <begin position="209"/>
        <end position="236"/>
    </location>
</feature>
<keyword evidence="10" id="KW-0804">Transcription</keyword>
<evidence type="ECO:0000313" key="16">
    <source>
        <dbReference type="RefSeq" id="XP_047012249.1"/>
    </source>
</evidence>
<name>A0A979EX00_ICTPU</name>
<comment type="subcellular location">
    <subcellularLocation>
        <location evidence="2">Nucleus</location>
    </subcellularLocation>
</comment>
<dbReference type="FunFam" id="3.30.160.60:FF:001480">
    <property type="entry name" value="Si:cabz01071911.3"/>
    <property type="match status" value="1"/>
</dbReference>
<dbReference type="PROSITE" id="PS00028">
    <property type="entry name" value="ZINC_FINGER_C2H2_1"/>
    <property type="match status" value="5"/>
</dbReference>
<dbReference type="FunFam" id="3.30.160.60:FF:002343">
    <property type="entry name" value="Zinc finger protein 33A"/>
    <property type="match status" value="1"/>
</dbReference>
<evidence type="ECO:0000256" key="5">
    <source>
        <dbReference type="ARBA" id="ARBA00022737"/>
    </source>
</evidence>
<dbReference type="OrthoDB" id="8922241at2759"/>
<keyword evidence="8" id="KW-0805">Transcription regulation</keyword>
<dbReference type="GO" id="GO:0000978">
    <property type="term" value="F:RNA polymerase II cis-regulatory region sequence-specific DNA binding"/>
    <property type="evidence" value="ECO:0007669"/>
    <property type="project" value="TreeGrafter"/>
</dbReference>
<evidence type="ECO:0000256" key="1">
    <source>
        <dbReference type="ARBA" id="ARBA00003767"/>
    </source>
</evidence>
<evidence type="ECO:0000313" key="15">
    <source>
        <dbReference type="Proteomes" id="UP000221080"/>
    </source>
</evidence>
<feature type="domain" description="C2H2-type" evidence="14">
    <location>
        <begin position="125"/>
        <end position="152"/>
    </location>
</feature>
<feature type="domain" description="C2H2-type" evidence="14">
    <location>
        <begin position="62"/>
        <end position="89"/>
    </location>
</feature>
<dbReference type="SUPFAM" id="SSF57667">
    <property type="entry name" value="beta-beta-alpha zinc fingers"/>
    <property type="match status" value="4"/>
</dbReference>
<protein>
    <submittedName>
        <fullName evidence="16">Zinc finger protein 239</fullName>
    </submittedName>
</protein>
<evidence type="ECO:0000256" key="4">
    <source>
        <dbReference type="ARBA" id="ARBA00022723"/>
    </source>
</evidence>
<evidence type="ECO:0000256" key="13">
    <source>
        <dbReference type="SAM" id="MobiDB-lite"/>
    </source>
</evidence>
<feature type="domain" description="C2H2-type" evidence="14">
    <location>
        <begin position="181"/>
        <end position="208"/>
    </location>
</feature>
<dbReference type="PANTHER" id="PTHR23226">
    <property type="entry name" value="ZINC FINGER AND SCAN DOMAIN-CONTAINING"/>
    <property type="match status" value="1"/>
</dbReference>
<feature type="compositionally biased region" description="Polar residues" evidence="13">
    <location>
        <begin position="332"/>
        <end position="341"/>
    </location>
</feature>
<evidence type="ECO:0000256" key="11">
    <source>
        <dbReference type="ARBA" id="ARBA00023242"/>
    </source>
</evidence>
<dbReference type="GO" id="GO:0000981">
    <property type="term" value="F:DNA-binding transcription factor activity, RNA polymerase II-specific"/>
    <property type="evidence" value="ECO:0007669"/>
    <property type="project" value="TreeGrafter"/>
</dbReference>
<organism evidence="15 16">
    <name type="scientific">Ictalurus punctatus</name>
    <name type="common">Channel catfish</name>
    <name type="synonym">Silurus punctatus</name>
    <dbReference type="NCBI Taxonomy" id="7998"/>
    <lineage>
        <taxon>Eukaryota</taxon>
        <taxon>Metazoa</taxon>
        <taxon>Chordata</taxon>
        <taxon>Craniata</taxon>
        <taxon>Vertebrata</taxon>
        <taxon>Euteleostomi</taxon>
        <taxon>Actinopterygii</taxon>
        <taxon>Neopterygii</taxon>
        <taxon>Teleostei</taxon>
        <taxon>Ostariophysi</taxon>
        <taxon>Siluriformes</taxon>
        <taxon>Ictaluridae</taxon>
        <taxon>Ictalurus</taxon>
    </lineage>
</organism>
<evidence type="ECO:0000256" key="9">
    <source>
        <dbReference type="ARBA" id="ARBA00023125"/>
    </source>
</evidence>